<feature type="domain" description="DUF1254" evidence="3">
    <location>
        <begin position="100"/>
        <end position="231"/>
    </location>
</feature>
<proteinExistence type="predicted"/>
<evidence type="ECO:0000313" key="5">
    <source>
        <dbReference type="Proteomes" id="UP000597138"/>
    </source>
</evidence>
<feature type="chain" id="PRO_5047517701" description="DUF1254 domain-containing protein" evidence="1">
    <location>
        <begin position="33"/>
        <end position="496"/>
    </location>
</feature>
<dbReference type="InterPro" id="IPR037050">
    <property type="entry name" value="DUF1254_sf"/>
</dbReference>
<dbReference type="EMBL" id="BMEG01000005">
    <property type="protein sequence ID" value="GGD75909.1"/>
    <property type="molecule type" value="Genomic_DNA"/>
</dbReference>
<evidence type="ECO:0000313" key="4">
    <source>
        <dbReference type="EMBL" id="GGD75909.1"/>
    </source>
</evidence>
<evidence type="ECO:0000259" key="3">
    <source>
        <dbReference type="Pfam" id="PF06863"/>
    </source>
</evidence>
<evidence type="ECO:0008006" key="6">
    <source>
        <dbReference type="Google" id="ProtNLM"/>
    </source>
</evidence>
<feature type="domain" description="DUF1214" evidence="2">
    <location>
        <begin position="371"/>
        <end position="479"/>
    </location>
</feature>
<dbReference type="SUPFAM" id="SSF160935">
    <property type="entry name" value="VPA0735-like"/>
    <property type="match status" value="1"/>
</dbReference>
<dbReference type="PANTHER" id="PTHR36509:SF2">
    <property type="entry name" value="BLL3101 PROTEIN"/>
    <property type="match status" value="1"/>
</dbReference>
<name>A0ABQ1RNC0_9BURK</name>
<dbReference type="PANTHER" id="PTHR36509">
    <property type="entry name" value="BLL3101 PROTEIN"/>
    <property type="match status" value="1"/>
</dbReference>
<dbReference type="Proteomes" id="UP000597138">
    <property type="component" value="Unassembled WGS sequence"/>
</dbReference>
<organism evidence="4 5">
    <name type="scientific">Caballeronia grimmiae</name>
    <dbReference type="NCBI Taxonomy" id="1071679"/>
    <lineage>
        <taxon>Bacteria</taxon>
        <taxon>Pseudomonadati</taxon>
        <taxon>Pseudomonadota</taxon>
        <taxon>Betaproteobacteria</taxon>
        <taxon>Burkholderiales</taxon>
        <taxon>Burkholderiaceae</taxon>
        <taxon>Caballeronia</taxon>
    </lineage>
</organism>
<dbReference type="Gene3D" id="2.60.40.1610">
    <property type="entry name" value="Domain of unknown function DUF1254"/>
    <property type="match status" value="1"/>
</dbReference>
<dbReference type="Pfam" id="PF06863">
    <property type="entry name" value="DUF1254"/>
    <property type="match status" value="1"/>
</dbReference>
<protein>
    <recommendedName>
        <fullName evidence="6">DUF1254 domain-containing protein</fullName>
    </recommendedName>
</protein>
<sequence>MMHRTPKLRTLTLSVGSAALFALYLPVASADATEAAPLHAASQPPGPDTTVHITESYARLVARDAWFWAWPMVNIYNRRLAFERAPEPGLFGGVVPLAPVNRLSMLSDYIEPGQRWVACPNQDTVYGASILALDVSPAVVQVPDFGKRLGVYQFADIRTDNFARLGTMYGTKPGFYLVVGPKWNGTVPKDIAGVFRATSSTAFVVPRIFQEDTPEDRAAIQTLIRDVDVYPLAEYDGKMKRHDWRTLPMFPRPANAGAGEARWVRPEQFFDQLPAVLTDAPPLPGEEARYAQVLAVIAAARREPALKQAMIDEAQKADKEVVDPLLQFRNWGVPLPNYWRTVDNGARFGTDYFMRTAVARSNILVNAPNETRYYYQDLDASGARLDGAGAYTVTFAKGQLPPTRGFWSLTVYDEHHFFVPSALNRYSLGTRNKSMQYGSDGSLTLYLQPDSPGADKESNWLPVPKGAPFSLMLRNYWPDAGETAGAWTPPAIVKAQ</sequence>
<keyword evidence="5" id="KW-1185">Reference proteome</keyword>
<dbReference type="InterPro" id="IPR010679">
    <property type="entry name" value="DUF1254"/>
</dbReference>
<reference evidence="5" key="1">
    <citation type="journal article" date="2019" name="Int. J. Syst. Evol. Microbiol.">
        <title>The Global Catalogue of Microorganisms (GCM) 10K type strain sequencing project: providing services to taxonomists for standard genome sequencing and annotation.</title>
        <authorList>
            <consortium name="The Broad Institute Genomics Platform"/>
            <consortium name="The Broad Institute Genome Sequencing Center for Infectious Disease"/>
            <person name="Wu L."/>
            <person name="Ma J."/>
        </authorList>
    </citation>
    <scope>NUCLEOTIDE SEQUENCE [LARGE SCALE GENOMIC DNA]</scope>
    <source>
        <strain evidence="5">CGMCC 1.11013</strain>
    </source>
</reference>
<gene>
    <name evidence="4" type="ORF">GCM10010985_33080</name>
</gene>
<dbReference type="Pfam" id="PF06742">
    <property type="entry name" value="DUF1214"/>
    <property type="match status" value="1"/>
</dbReference>
<feature type="signal peptide" evidence="1">
    <location>
        <begin position="1"/>
        <end position="32"/>
    </location>
</feature>
<evidence type="ECO:0000259" key="2">
    <source>
        <dbReference type="Pfam" id="PF06742"/>
    </source>
</evidence>
<dbReference type="InterPro" id="IPR037049">
    <property type="entry name" value="DUF1214_C_sf"/>
</dbReference>
<dbReference type="InterPro" id="IPR010621">
    <property type="entry name" value="DUF1214"/>
</dbReference>
<evidence type="ECO:0000256" key="1">
    <source>
        <dbReference type="SAM" id="SignalP"/>
    </source>
</evidence>
<accession>A0ABQ1RNC0</accession>
<comment type="caution">
    <text evidence="4">The sequence shown here is derived from an EMBL/GenBank/DDBJ whole genome shotgun (WGS) entry which is preliminary data.</text>
</comment>
<keyword evidence="1" id="KW-0732">Signal</keyword>
<dbReference type="Gene3D" id="2.60.120.600">
    <property type="entry name" value="Domain of unknown function DUF1214, C-terminal domain"/>
    <property type="match status" value="1"/>
</dbReference>